<protein>
    <submittedName>
        <fullName evidence="1">Nucleotide pyrophosphohydrolase</fullName>
    </submittedName>
</protein>
<dbReference type="GO" id="GO:0047429">
    <property type="term" value="F:nucleoside triphosphate diphosphatase activity"/>
    <property type="evidence" value="ECO:0007669"/>
    <property type="project" value="InterPro"/>
</dbReference>
<dbReference type="AlphaFoldDB" id="A0A1F6E7D5"/>
<dbReference type="PIRSF" id="PIRSF029826">
    <property type="entry name" value="UCP029826_pph"/>
    <property type="match status" value="1"/>
</dbReference>
<sequence length="116" mass="13692">MSADLHELTRKILEFRDARNWKQFHNPKDMALSLTLEAAELLEHFQWKNGQELDRHVSENRMAIGEELADVLYWVLLMSKDINVDIVGAFENKMKKNAEKYPIEKARNSKEKYSEL</sequence>
<proteinExistence type="predicted"/>
<dbReference type="CDD" id="cd11537">
    <property type="entry name" value="NTP-PPase_RS21-C6_like"/>
    <property type="match status" value="1"/>
</dbReference>
<dbReference type="InterPro" id="IPR025984">
    <property type="entry name" value="DCTPP"/>
</dbReference>
<evidence type="ECO:0000313" key="2">
    <source>
        <dbReference type="Proteomes" id="UP000176914"/>
    </source>
</evidence>
<dbReference type="EMBL" id="MFLL01000010">
    <property type="protein sequence ID" value="OGG69625.1"/>
    <property type="molecule type" value="Genomic_DNA"/>
</dbReference>
<dbReference type="SUPFAM" id="SSF101386">
    <property type="entry name" value="all-alpha NTP pyrophosphatases"/>
    <property type="match status" value="1"/>
</dbReference>
<reference evidence="1 2" key="1">
    <citation type="journal article" date="2016" name="Nat. Commun.">
        <title>Thousands of microbial genomes shed light on interconnected biogeochemical processes in an aquifer system.</title>
        <authorList>
            <person name="Anantharaman K."/>
            <person name="Brown C.T."/>
            <person name="Hug L.A."/>
            <person name="Sharon I."/>
            <person name="Castelle C.J."/>
            <person name="Probst A.J."/>
            <person name="Thomas B.C."/>
            <person name="Singh A."/>
            <person name="Wilkins M.J."/>
            <person name="Karaoz U."/>
            <person name="Brodie E.L."/>
            <person name="Williams K.H."/>
            <person name="Hubbard S.S."/>
            <person name="Banfield J.F."/>
        </authorList>
    </citation>
    <scope>NUCLEOTIDE SEQUENCE [LARGE SCALE GENOMIC DNA]</scope>
</reference>
<dbReference type="GO" id="GO:0009143">
    <property type="term" value="P:nucleoside triphosphate catabolic process"/>
    <property type="evidence" value="ECO:0007669"/>
    <property type="project" value="InterPro"/>
</dbReference>
<dbReference type="Gene3D" id="1.10.287.1080">
    <property type="entry name" value="MazG-like"/>
    <property type="match status" value="1"/>
</dbReference>
<dbReference type="PANTHER" id="PTHR46523:SF1">
    <property type="entry name" value="DCTP PYROPHOSPHATASE 1"/>
    <property type="match status" value="1"/>
</dbReference>
<dbReference type="PANTHER" id="PTHR46523">
    <property type="entry name" value="DCTP PYROPHOSPHATASE 1"/>
    <property type="match status" value="1"/>
</dbReference>
<evidence type="ECO:0000313" key="1">
    <source>
        <dbReference type="EMBL" id="OGG69625.1"/>
    </source>
</evidence>
<dbReference type="Pfam" id="PF12643">
    <property type="entry name" value="MazG-like"/>
    <property type="match status" value="1"/>
</dbReference>
<organism evidence="1 2">
    <name type="scientific">Candidatus Kaiserbacteria bacterium RIFCSPHIGHO2_02_FULL_55_25</name>
    <dbReference type="NCBI Taxonomy" id="1798498"/>
    <lineage>
        <taxon>Bacteria</taxon>
        <taxon>Candidatus Kaiseribacteriota</taxon>
    </lineage>
</organism>
<dbReference type="InterPro" id="IPR052555">
    <property type="entry name" value="dCTP_Pyrophosphatase"/>
</dbReference>
<name>A0A1F6E7D5_9BACT</name>
<gene>
    <name evidence="1" type="ORF">A3C20_03835</name>
</gene>
<comment type="caution">
    <text evidence="1">The sequence shown here is derived from an EMBL/GenBank/DDBJ whole genome shotgun (WGS) entry which is preliminary data.</text>
</comment>
<accession>A0A1F6E7D5</accession>
<keyword evidence="1" id="KW-0378">Hydrolase</keyword>
<dbReference type="Proteomes" id="UP000176914">
    <property type="component" value="Unassembled WGS sequence"/>
</dbReference>